<reference evidence="2" key="1">
    <citation type="submission" date="2009-10" db="EMBL/GenBank/DDBJ databases">
        <title>Diversity of trophic interactions inside an arsenic-rich microbial ecosystem.</title>
        <authorList>
            <person name="Bertin P.N."/>
            <person name="Heinrich-Salmeron A."/>
            <person name="Pelletier E."/>
            <person name="Goulhen-Chollet F."/>
            <person name="Arsene-Ploetze F."/>
            <person name="Gallien S."/>
            <person name="Calteau A."/>
            <person name="Vallenet D."/>
            <person name="Casiot C."/>
            <person name="Chane-Woon-Ming B."/>
            <person name="Giloteaux L."/>
            <person name="Barakat M."/>
            <person name="Bonnefoy V."/>
            <person name="Bruneel O."/>
            <person name="Chandler M."/>
            <person name="Cleiss J."/>
            <person name="Duran R."/>
            <person name="Elbaz-Poulichet F."/>
            <person name="Fonknechten N."/>
            <person name="Lauga B."/>
            <person name="Mornico D."/>
            <person name="Ortet P."/>
            <person name="Schaeffer C."/>
            <person name="Siguier P."/>
            <person name="Alexander Thil Smith A."/>
            <person name="Van Dorsselaer A."/>
            <person name="Weissenbach J."/>
            <person name="Medigue C."/>
            <person name="Le Paslier D."/>
        </authorList>
    </citation>
    <scope>NUCLEOTIDE SEQUENCE</scope>
</reference>
<organism evidence="2">
    <name type="scientific">mine drainage metagenome</name>
    <dbReference type="NCBI Taxonomy" id="410659"/>
    <lineage>
        <taxon>unclassified sequences</taxon>
        <taxon>metagenomes</taxon>
        <taxon>ecological metagenomes</taxon>
    </lineage>
</organism>
<proteinExistence type="predicted"/>
<evidence type="ECO:0000256" key="1">
    <source>
        <dbReference type="SAM" id="Phobius"/>
    </source>
</evidence>
<protein>
    <submittedName>
        <fullName evidence="2">Uncharacterized protein</fullName>
    </submittedName>
</protein>
<dbReference type="AlphaFoldDB" id="E6Q8V0"/>
<name>E6Q8V0_9ZZZZ</name>
<comment type="caution">
    <text evidence="2">The sequence shown here is derived from an EMBL/GenBank/DDBJ whole genome shotgun (WGS) entry which is preliminary data.</text>
</comment>
<keyword evidence="1" id="KW-0472">Membrane</keyword>
<keyword evidence="1" id="KW-0812">Transmembrane</keyword>
<gene>
    <name evidence="2" type="ORF">CARN5_2956</name>
</gene>
<feature type="transmembrane region" description="Helical" evidence="1">
    <location>
        <begin position="12"/>
        <end position="28"/>
    </location>
</feature>
<accession>E6Q8V0</accession>
<keyword evidence="1" id="KW-1133">Transmembrane helix</keyword>
<sequence>MIDNKFKTRKSLIIAGMVVVGILGILAAKEANAGPYVISGAMFGHISIPVQPVAPPQVATFHSPIIGRVVTPPVNYSGIPEFNSPIIGRIVIPKNNPPVNISGFHFIHSPMFG</sequence>
<evidence type="ECO:0000313" key="2">
    <source>
        <dbReference type="EMBL" id="CBI03626.1"/>
    </source>
</evidence>
<dbReference type="EMBL" id="CABP01000016">
    <property type="protein sequence ID" value="CBI03626.1"/>
    <property type="molecule type" value="Genomic_DNA"/>
</dbReference>